<dbReference type="Proteomes" id="UP000784294">
    <property type="component" value="Unassembled WGS sequence"/>
</dbReference>
<organism evidence="2 3">
    <name type="scientific">Protopolystoma xenopodis</name>
    <dbReference type="NCBI Taxonomy" id="117903"/>
    <lineage>
        <taxon>Eukaryota</taxon>
        <taxon>Metazoa</taxon>
        <taxon>Spiralia</taxon>
        <taxon>Lophotrochozoa</taxon>
        <taxon>Platyhelminthes</taxon>
        <taxon>Monogenea</taxon>
        <taxon>Polyopisthocotylea</taxon>
        <taxon>Polystomatidea</taxon>
        <taxon>Polystomatidae</taxon>
        <taxon>Protopolystoma</taxon>
    </lineage>
</organism>
<keyword evidence="3" id="KW-1185">Reference proteome</keyword>
<proteinExistence type="predicted"/>
<evidence type="ECO:0000313" key="2">
    <source>
        <dbReference type="EMBL" id="VEL12651.1"/>
    </source>
</evidence>
<sequence length="126" mass="13275">MNHLSPTGGIVLPFATNSNLSPSPAIVMATAASSPPGSPVSLDATTSLAKPLLSHQCEPLLSALSSSRLSTSYKIRNKIAIPPSEFSSVIGPPRNFSQSTHSYPDSLVRTDQIPLHAQSSERLRPS</sequence>
<evidence type="ECO:0000256" key="1">
    <source>
        <dbReference type="SAM" id="MobiDB-lite"/>
    </source>
</evidence>
<name>A0A448WIU8_9PLAT</name>
<protein>
    <submittedName>
        <fullName evidence="2">Uncharacterized protein</fullName>
    </submittedName>
</protein>
<dbReference type="AlphaFoldDB" id="A0A448WIU8"/>
<gene>
    <name evidence="2" type="ORF">PXEA_LOCUS6091</name>
</gene>
<evidence type="ECO:0000313" key="3">
    <source>
        <dbReference type="Proteomes" id="UP000784294"/>
    </source>
</evidence>
<accession>A0A448WIU8</accession>
<dbReference type="EMBL" id="CAAALY010015405">
    <property type="protein sequence ID" value="VEL12651.1"/>
    <property type="molecule type" value="Genomic_DNA"/>
</dbReference>
<feature type="region of interest" description="Disordered" evidence="1">
    <location>
        <begin position="84"/>
        <end position="126"/>
    </location>
</feature>
<reference evidence="2" key="1">
    <citation type="submission" date="2018-11" db="EMBL/GenBank/DDBJ databases">
        <authorList>
            <consortium name="Pathogen Informatics"/>
        </authorList>
    </citation>
    <scope>NUCLEOTIDE SEQUENCE</scope>
</reference>
<comment type="caution">
    <text evidence="2">The sequence shown here is derived from an EMBL/GenBank/DDBJ whole genome shotgun (WGS) entry which is preliminary data.</text>
</comment>